<organism evidence="1 2">
    <name type="scientific">Kickxella alabastrina</name>
    <dbReference type="NCBI Taxonomy" id="61397"/>
    <lineage>
        <taxon>Eukaryota</taxon>
        <taxon>Fungi</taxon>
        <taxon>Fungi incertae sedis</taxon>
        <taxon>Zoopagomycota</taxon>
        <taxon>Kickxellomycotina</taxon>
        <taxon>Kickxellomycetes</taxon>
        <taxon>Kickxellales</taxon>
        <taxon>Kickxellaceae</taxon>
        <taxon>Kickxella</taxon>
    </lineage>
</organism>
<feature type="non-terminal residue" evidence="1">
    <location>
        <position position="1"/>
    </location>
</feature>
<reference evidence="1" key="1">
    <citation type="submission" date="2022-07" db="EMBL/GenBank/DDBJ databases">
        <title>Phylogenomic reconstructions and comparative analyses of Kickxellomycotina fungi.</title>
        <authorList>
            <person name="Reynolds N.K."/>
            <person name="Stajich J.E."/>
            <person name="Barry K."/>
            <person name="Grigoriev I.V."/>
            <person name="Crous P."/>
            <person name="Smith M.E."/>
        </authorList>
    </citation>
    <scope>NUCLEOTIDE SEQUENCE</scope>
    <source>
        <strain evidence="1">Benny 63K</strain>
    </source>
</reference>
<keyword evidence="2" id="KW-1185">Reference proteome</keyword>
<gene>
    <name evidence="1" type="ORF">LPJ66_012186</name>
</gene>
<dbReference type="Proteomes" id="UP001150581">
    <property type="component" value="Unassembled WGS sequence"/>
</dbReference>
<dbReference type="EMBL" id="JANBPG010004271">
    <property type="protein sequence ID" value="KAJ1877058.1"/>
    <property type="molecule type" value="Genomic_DNA"/>
</dbReference>
<protein>
    <submittedName>
        <fullName evidence="1">Uncharacterized protein</fullName>
    </submittedName>
</protein>
<proteinExistence type="predicted"/>
<evidence type="ECO:0000313" key="1">
    <source>
        <dbReference type="EMBL" id="KAJ1877058.1"/>
    </source>
</evidence>
<sequence length="185" mass="21427">YLDMQFWEPELVLRQWCNLIPSLEFRCFVRDGHVIGISQIDMQHYSFLEGMAEDIEDKLMDLFTDHVSAAFESESYCFDVYVTRAEGRAYVIDFEPWAAAVDSCLFEWKELLEVGQEGLGLRLFPEGVDAMGHFSAKFSTNRFPIELEGNAFMEALARFKKHSIHNIVKEAEETDEAEEMDETND</sequence>
<comment type="caution">
    <text evidence="1">The sequence shown here is derived from an EMBL/GenBank/DDBJ whole genome shotgun (WGS) entry which is preliminary data.</text>
</comment>
<accession>A0ACC1HZ09</accession>
<evidence type="ECO:0000313" key="2">
    <source>
        <dbReference type="Proteomes" id="UP001150581"/>
    </source>
</evidence>
<name>A0ACC1HZ09_9FUNG</name>